<dbReference type="GO" id="GO:0043531">
    <property type="term" value="F:ADP binding"/>
    <property type="evidence" value="ECO:0007669"/>
    <property type="project" value="InterPro"/>
</dbReference>
<dbReference type="SUPFAM" id="SSF52047">
    <property type="entry name" value="RNI-like"/>
    <property type="match status" value="1"/>
</dbReference>
<comment type="caution">
    <text evidence="1">The sequence shown here is derived from an EMBL/GenBank/DDBJ whole genome shotgun (WGS) entry which is preliminary data.</text>
</comment>
<feature type="non-terminal residue" evidence="1">
    <location>
        <position position="1"/>
    </location>
</feature>
<dbReference type="Gramene" id="TVU23567">
    <property type="protein sequence ID" value="TVU23567"/>
    <property type="gene ID" value="EJB05_25941"/>
</dbReference>
<reference evidence="1 2" key="1">
    <citation type="journal article" date="2019" name="Sci. Rep.">
        <title>A high-quality genome of Eragrostis curvula grass provides insights into Poaceae evolution and supports new strategies to enhance forage quality.</title>
        <authorList>
            <person name="Carballo J."/>
            <person name="Santos B.A.C.M."/>
            <person name="Zappacosta D."/>
            <person name="Garbus I."/>
            <person name="Selva J.P."/>
            <person name="Gallo C.A."/>
            <person name="Diaz A."/>
            <person name="Albertini E."/>
            <person name="Caccamo M."/>
            <person name="Echenique V."/>
        </authorList>
    </citation>
    <scope>NUCLEOTIDE SEQUENCE [LARGE SCALE GENOMIC DNA]</scope>
    <source>
        <strain evidence="2">cv. Victoria</strain>
        <tissue evidence="1">Leaf</tissue>
    </source>
</reference>
<dbReference type="PANTHER" id="PTHR23155:SF1165">
    <property type="entry name" value="OS11G0676100 PROTEIN"/>
    <property type="match status" value="1"/>
</dbReference>
<dbReference type="PANTHER" id="PTHR23155">
    <property type="entry name" value="DISEASE RESISTANCE PROTEIN RP"/>
    <property type="match status" value="1"/>
</dbReference>
<organism evidence="1 2">
    <name type="scientific">Eragrostis curvula</name>
    <name type="common">weeping love grass</name>
    <dbReference type="NCBI Taxonomy" id="38414"/>
    <lineage>
        <taxon>Eukaryota</taxon>
        <taxon>Viridiplantae</taxon>
        <taxon>Streptophyta</taxon>
        <taxon>Embryophyta</taxon>
        <taxon>Tracheophyta</taxon>
        <taxon>Spermatophyta</taxon>
        <taxon>Magnoliopsida</taxon>
        <taxon>Liliopsida</taxon>
        <taxon>Poales</taxon>
        <taxon>Poaceae</taxon>
        <taxon>PACMAD clade</taxon>
        <taxon>Chloridoideae</taxon>
        <taxon>Eragrostideae</taxon>
        <taxon>Eragrostidinae</taxon>
        <taxon>Eragrostis</taxon>
    </lineage>
</organism>
<dbReference type="InterPro" id="IPR042197">
    <property type="entry name" value="Apaf_helical"/>
</dbReference>
<sequence length="227" mass="25210">MILVTTRNDKVALAIGVEAMHRVELMSEEVGWELLWKSMNIDNETEVQNLKFIGLELIRMCGGLPLAIKVIASVLATKEKTENKWREVINKNAWSMSKLPVELRGALYLSYDELSKVENTIFKRLPKIRVLDLTSSIIQSIPDCIGGYPVGGGSDNNAKMQDGWNLEEMGPLLQLRKIDLIKLERLPNLKYLRIQGAAAVTKIGPEFLGCGVGTSGSKEAVAFPKLE</sequence>
<dbReference type="InterPro" id="IPR044974">
    <property type="entry name" value="Disease_R_plants"/>
</dbReference>
<dbReference type="SUPFAM" id="SSF52540">
    <property type="entry name" value="P-loop containing nucleoside triphosphate hydrolases"/>
    <property type="match status" value="1"/>
</dbReference>
<protein>
    <submittedName>
        <fullName evidence="1">Uncharacterized protein</fullName>
    </submittedName>
</protein>
<evidence type="ECO:0000313" key="2">
    <source>
        <dbReference type="Proteomes" id="UP000324897"/>
    </source>
</evidence>
<dbReference type="OrthoDB" id="695329at2759"/>
<dbReference type="GO" id="GO:0098542">
    <property type="term" value="P:defense response to other organism"/>
    <property type="evidence" value="ECO:0007669"/>
    <property type="project" value="TreeGrafter"/>
</dbReference>
<evidence type="ECO:0000313" key="1">
    <source>
        <dbReference type="EMBL" id="TVU23567.1"/>
    </source>
</evidence>
<proteinExistence type="predicted"/>
<name>A0A5J9UJY0_9POAL</name>
<gene>
    <name evidence="1" type="ORF">EJB05_25941</name>
</gene>
<dbReference type="AlphaFoldDB" id="A0A5J9UJY0"/>
<keyword evidence="2" id="KW-1185">Reference proteome</keyword>
<dbReference type="InterPro" id="IPR027417">
    <property type="entry name" value="P-loop_NTPase"/>
</dbReference>
<dbReference type="EMBL" id="RWGY01000013">
    <property type="protein sequence ID" value="TVU23567.1"/>
    <property type="molecule type" value="Genomic_DNA"/>
</dbReference>
<dbReference type="Proteomes" id="UP000324897">
    <property type="component" value="Chromosome 2"/>
</dbReference>
<dbReference type="Gene3D" id="1.10.8.430">
    <property type="entry name" value="Helical domain of apoptotic protease-activating factors"/>
    <property type="match status" value="1"/>
</dbReference>
<accession>A0A5J9UJY0</accession>